<keyword evidence="8 11" id="KW-0350">Heme biosynthesis</keyword>
<dbReference type="NCBIfam" id="TIGR00562">
    <property type="entry name" value="proto_IX_ox"/>
    <property type="match status" value="1"/>
</dbReference>
<dbReference type="SUPFAM" id="SSF51905">
    <property type="entry name" value="FAD/NAD(P)-binding domain"/>
    <property type="match status" value="1"/>
</dbReference>
<evidence type="ECO:0000259" key="12">
    <source>
        <dbReference type="Pfam" id="PF01593"/>
    </source>
</evidence>
<comment type="catalytic activity">
    <reaction evidence="10 11">
        <text>protoporphyrinogen IX + 3 O2 = protoporphyrin IX + 3 H2O2</text>
        <dbReference type="Rhea" id="RHEA:25576"/>
        <dbReference type="ChEBI" id="CHEBI:15379"/>
        <dbReference type="ChEBI" id="CHEBI:16240"/>
        <dbReference type="ChEBI" id="CHEBI:57306"/>
        <dbReference type="ChEBI" id="CHEBI:57307"/>
        <dbReference type="EC" id="1.3.3.4"/>
    </reaction>
</comment>
<evidence type="ECO:0000256" key="2">
    <source>
        <dbReference type="ARBA" id="ARBA00005073"/>
    </source>
</evidence>
<evidence type="ECO:0000256" key="9">
    <source>
        <dbReference type="ARBA" id="ARBA00023244"/>
    </source>
</evidence>
<dbReference type="InterPro" id="IPR036188">
    <property type="entry name" value="FAD/NAD-bd_sf"/>
</dbReference>
<evidence type="ECO:0000256" key="4">
    <source>
        <dbReference type="ARBA" id="ARBA00012867"/>
    </source>
</evidence>
<evidence type="ECO:0000256" key="1">
    <source>
        <dbReference type="ARBA" id="ARBA00002600"/>
    </source>
</evidence>
<dbReference type="Proteomes" id="UP001147747">
    <property type="component" value="Unassembled WGS sequence"/>
</dbReference>
<comment type="caution">
    <text evidence="13">The sequence shown here is derived from an EMBL/GenBank/DDBJ whole genome shotgun (WGS) entry which is preliminary data.</text>
</comment>
<evidence type="ECO:0000256" key="6">
    <source>
        <dbReference type="ARBA" id="ARBA00022827"/>
    </source>
</evidence>
<keyword evidence="14" id="KW-1185">Reference proteome</keyword>
<dbReference type="InterPro" id="IPR002937">
    <property type="entry name" value="Amino_oxidase"/>
</dbReference>
<dbReference type="EC" id="1.3.3.4" evidence="4 11"/>
<organism evidence="13 14">
    <name type="scientific">Penicillium cosmopolitanum</name>
    <dbReference type="NCBI Taxonomy" id="1131564"/>
    <lineage>
        <taxon>Eukaryota</taxon>
        <taxon>Fungi</taxon>
        <taxon>Dikarya</taxon>
        <taxon>Ascomycota</taxon>
        <taxon>Pezizomycotina</taxon>
        <taxon>Eurotiomycetes</taxon>
        <taxon>Eurotiomycetidae</taxon>
        <taxon>Eurotiales</taxon>
        <taxon>Aspergillaceae</taxon>
        <taxon>Penicillium</taxon>
    </lineage>
</organism>
<evidence type="ECO:0000313" key="14">
    <source>
        <dbReference type="Proteomes" id="UP001147747"/>
    </source>
</evidence>
<keyword evidence="6 11" id="KW-0274">FAD</keyword>
<keyword evidence="9 11" id="KW-0627">Porphyrin biosynthesis</keyword>
<protein>
    <recommendedName>
        <fullName evidence="4 11">Protoporphyrinogen oxidase</fullName>
        <ecNumber evidence="4 11">1.3.3.4</ecNumber>
    </recommendedName>
</protein>
<reference evidence="13" key="2">
    <citation type="journal article" date="2023" name="IMA Fungus">
        <title>Comparative genomic study of the Penicillium genus elucidates a diverse pangenome and 15 lateral gene transfer events.</title>
        <authorList>
            <person name="Petersen C."/>
            <person name="Sorensen T."/>
            <person name="Nielsen M.R."/>
            <person name="Sondergaard T.E."/>
            <person name="Sorensen J.L."/>
            <person name="Fitzpatrick D.A."/>
            <person name="Frisvad J.C."/>
            <person name="Nielsen K.L."/>
        </authorList>
    </citation>
    <scope>NUCLEOTIDE SEQUENCE</scope>
    <source>
        <strain evidence="13">IBT 29677</strain>
    </source>
</reference>
<dbReference type="InterPro" id="IPR050464">
    <property type="entry name" value="Zeta_carotene_desat/Oxidored"/>
</dbReference>
<name>A0A9X0B4U3_9EURO</name>
<dbReference type="RefSeq" id="XP_056486017.1">
    <property type="nucleotide sequence ID" value="XM_056635397.1"/>
</dbReference>
<dbReference type="GO" id="GO:0004729">
    <property type="term" value="F:oxygen-dependent protoporphyrinogen oxidase activity"/>
    <property type="evidence" value="ECO:0007669"/>
    <property type="project" value="UniProtKB-UniRule"/>
</dbReference>
<proteinExistence type="inferred from homology"/>
<dbReference type="InterPro" id="IPR004572">
    <property type="entry name" value="Protoporphyrinogen_oxidase"/>
</dbReference>
<evidence type="ECO:0000313" key="13">
    <source>
        <dbReference type="EMBL" id="KAJ5388219.1"/>
    </source>
</evidence>
<evidence type="ECO:0000256" key="7">
    <source>
        <dbReference type="ARBA" id="ARBA00023002"/>
    </source>
</evidence>
<evidence type="ECO:0000256" key="3">
    <source>
        <dbReference type="ARBA" id="ARBA00010551"/>
    </source>
</evidence>
<dbReference type="EMBL" id="JAPZBU010000009">
    <property type="protein sequence ID" value="KAJ5388219.1"/>
    <property type="molecule type" value="Genomic_DNA"/>
</dbReference>
<dbReference type="OrthoDB" id="438553at2759"/>
<dbReference type="Gene3D" id="3.50.50.60">
    <property type="entry name" value="FAD/NAD(P)-binding domain"/>
    <property type="match status" value="1"/>
</dbReference>
<dbReference type="GeneID" id="81374377"/>
<evidence type="ECO:0000256" key="8">
    <source>
        <dbReference type="ARBA" id="ARBA00023133"/>
    </source>
</evidence>
<comment type="similarity">
    <text evidence="3 11">Belongs to the protoporphyrinogen/coproporphyrinogen oxidase family. Protoporphyrinogen oxidase subfamily.</text>
</comment>
<evidence type="ECO:0000256" key="10">
    <source>
        <dbReference type="ARBA" id="ARBA00047554"/>
    </source>
</evidence>
<sequence length="631" mass="69625">MPLPYISNGIRARTRPLISAITCQRRAYNVAVVGGGITGLTAAWKLMRDPKCTGITLYEKSHKFGGWMESEEIPVGDGKVVFEYGPRTLKWTSTTGECMMDMADSIGLGDQVIFTPKSASAAMNRYIYYPDHLVRLPGPIPGLSYMQNLANAFRSFIQEPLLRPIIPAVLFEHIKPARMPDQWQKDESVSHFISRRFNSQVADNIVSAVMHGIYAGDIDKLSAQTLLGPMRNLEGSGIMYSMIMRAWNRTKSLPMDDSLIAEETRLSNSGTTIVRRLPGLCGMGSYASTFTFKGGTQQLIDGLVSALRKSDKVNVKTQADIKTISHQPGSYSPMEISTSESLEVYDHVIAAIPAPALTKILAAPPKSTNHPKITGRSSPKLPSDTIQKLKSFDYATTVMVVNLYYSNPNLLSISGFGYLIPRSTPASENPECGLGVIFATDSSSGEELGECEEAGDGSWTIRRQPVSQDTAKGTKLTVMMGGHYWDHFRPGDYPDHETAVSMACKMLERHLGVTEKPAIARSRLQQDAIPQYTVGHLDRMYELSKTVKRDFDQRLVLAGNWYNGVGVGDCIKQGIMAATYGVGFKLPPRAELRRGDSFVVHDHHLSFDYENWDMQGGIPTAPVRIVDVEPR</sequence>
<dbReference type="AlphaFoldDB" id="A0A9X0B4U3"/>
<comment type="function">
    <text evidence="1 11">Catalyzes the 6-electron oxidation of protoporphyrinogen-IX to form protoporphyrin-IX.</text>
</comment>
<comment type="subcellular location">
    <subcellularLocation>
        <location evidence="11">Mitochondrion inner membrane</location>
    </subcellularLocation>
</comment>
<comment type="cofactor">
    <cofactor evidence="11">
        <name>FAD</name>
        <dbReference type="ChEBI" id="CHEBI:57692"/>
    </cofactor>
    <text evidence="11">Binds 1 FAD per subunit.</text>
</comment>
<comment type="pathway">
    <text evidence="2 11">Porphyrin-containing compound metabolism; protoporphyrin-IX biosynthesis; protoporphyrin-IX from protoporphyrinogen-IX: step 1/1.</text>
</comment>
<dbReference type="PANTHER" id="PTHR42923:SF3">
    <property type="entry name" value="PROTOPORPHYRINOGEN OXIDASE"/>
    <property type="match status" value="1"/>
</dbReference>
<accession>A0A9X0B4U3</accession>
<dbReference type="SUPFAM" id="SSF54373">
    <property type="entry name" value="FAD-linked reductases, C-terminal domain"/>
    <property type="match status" value="1"/>
</dbReference>
<dbReference type="PANTHER" id="PTHR42923">
    <property type="entry name" value="PROTOPORPHYRINOGEN OXIDASE"/>
    <property type="match status" value="1"/>
</dbReference>
<keyword evidence="7 11" id="KW-0560">Oxidoreductase</keyword>
<dbReference type="Pfam" id="PF01593">
    <property type="entry name" value="Amino_oxidase"/>
    <property type="match status" value="1"/>
</dbReference>
<evidence type="ECO:0000256" key="5">
    <source>
        <dbReference type="ARBA" id="ARBA00022630"/>
    </source>
</evidence>
<dbReference type="GO" id="GO:0005743">
    <property type="term" value="C:mitochondrial inner membrane"/>
    <property type="evidence" value="ECO:0007669"/>
    <property type="project" value="UniProtKB-SubCell"/>
</dbReference>
<keyword evidence="5 11" id="KW-0285">Flavoprotein</keyword>
<feature type="domain" description="Amine oxidase" evidence="12">
    <location>
        <begin position="37"/>
        <end position="579"/>
    </location>
</feature>
<evidence type="ECO:0000256" key="11">
    <source>
        <dbReference type="RuleBase" id="RU367069"/>
    </source>
</evidence>
<dbReference type="GO" id="GO:0006782">
    <property type="term" value="P:protoporphyrinogen IX biosynthetic process"/>
    <property type="evidence" value="ECO:0007669"/>
    <property type="project" value="UniProtKB-UniRule"/>
</dbReference>
<reference evidence="13" key="1">
    <citation type="submission" date="2022-12" db="EMBL/GenBank/DDBJ databases">
        <authorList>
            <person name="Petersen C."/>
        </authorList>
    </citation>
    <scope>NUCLEOTIDE SEQUENCE</scope>
    <source>
        <strain evidence="13">IBT 29677</strain>
    </source>
</reference>
<gene>
    <name evidence="13" type="ORF">N7509_010760</name>
</gene>